<name>A0A4Y8WZ41_9MICC</name>
<accession>A0A4Y8WZ41</accession>
<dbReference type="AlphaFoldDB" id="A0A4Y8WZ41"/>
<reference evidence="1 2" key="1">
    <citation type="submission" date="2020-08" db="EMBL/GenBank/DDBJ databases">
        <title>Sequencing the genomes of 1000 actinobacteria strains.</title>
        <authorList>
            <person name="Klenk H.-P."/>
        </authorList>
    </citation>
    <scope>NUCLEOTIDE SEQUENCE [LARGE SCALE GENOMIC DNA]</scope>
    <source>
        <strain evidence="1 2">DSM 19079</strain>
    </source>
</reference>
<dbReference type="Pfam" id="PF10002">
    <property type="entry name" value="DUF2243"/>
    <property type="match status" value="1"/>
</dbReference>
<dbReference type="OrthoDB" id="5190099at2"/>
<dbReference type="InterPro" id="IPR018719">
    <property type="entry name" value="DUF2243_membrane"/>
</dbReference>
<dbReference type="EMBL" id="JACHMC010000001">
    <property type="protein sequence ID" value="MBB4881765.1"/>
    <property type="molecule type" value="Genomic_DNA"/>
</dbReference>
<dbReference type="RefSeq" id="WP_135030402.1">
    <property type="nucleotide sequence ID" value="NZ_BMLA01000010.1"/>
</dbReference>
<dbReference type="Proteomes" id="UP000560081">
    <property type="component" value="Unassembled WGS sequence"/>
</dbReference>
<keyword evidence="2" id="KW-1185">Reference proteome</keyword>
<sequence>MASLSATARPVGRSAPDLHRRLLVSGLLFGVGVAAFVDETVLHQLLHWHHFYDRSTTAVGLVSDGLFHAFGWFAAVAGLFLFADVRRRGGPGVGRWWPAVLIGAGAFQAWDGTVQHKLMKIHQIRYEVIPTELRGTGPYPPIENILVYDLVWMAIAVAFLVVGVLAWRRGSRSAAAPARA</sequence>
<organism evidence="1 2">
    <name type="scientific">Micrococcus flavus</name>
    <dbReference type="NCBI Taxonomy" id="384602"/>
    <lineage>
        <taxon>Bacteria</taxon>
        <taxon>Bacillati</taxon>
        <taxon>Actinomycetota</taxon>
        <taxon>Actinomycetes</taxon>
        <taxon>Micrococcales</taxon>
        <taxon>Micrococcaceae</taxon>
        <taxon>Micrococcus</taxon>
    </lineage>
</organism>
<gene>
    <name evidence="1" type="ORF">BJ976_000116</name>
</gene>
<evidence type="ECO:0000313" key="1">
    <source>
        <dbReference type="EMBL" id="MBB4881765.1"/>
    </source>
</evidence>
<comment type="caution">
    <text evidence="1">The sequence shown here is derived from an EMBL/GenBank/DDBJ whole genome shotgun (WGS) entry which is preliminary data.</text>
</comment>
<evidence type="ECO:0000313" key="2">
    <source>
        <dbReference type="Proteomes" id="UP000560081"/>
    </source>
</evidence>
<proteinExistence type="predicted"/>
<protein>
    <submittedName>
        <fullName evidence="1">Putative membrane protein</fullName>
    </submittedName>
</protein>